<accession>A0A1W9I544</accession>
<name>A0A1W9I544_9HYPH</name>
<dbReference type="InterPro" id="IPR036909">
    <property type="entry name" value="Cyt_c-like_dom_sf"/>
</dbReference>
<dbReference type="SUPFAM" id="SSF46626">
    <property type="entry name" value="Cytochrome c"/>
    <property type="match status" value="1"/>
</dbReference>
<keyword evidence="8 13" id="KW-0479">Metal-binding</keyword>
<dbReference type="InterPro" id="IPR009056">
    <property type="entry name" value="Cyt_c-like_dom"/>
</dbReference>
<dbReference type="AlphaFoldDB" id="A0A1W9I544"/>
<dbReference type="InterPro" id="IPR002326">
    <property type="entry name" value="Cyt_c1"/>
</dbReference>
<dbReference type="GO" id="GO:0009055">
    <property type="term" value="F:electron transfer activity"/>
    <property type="evidence" value="ECO:0007669"/>
    <property type="project" value="InterPro"/>
</dbReference>
<evidence type="ECO:0000256" key="14">
    <source>
        <dbReference type="SAM" id="Phobius"/>
    </source>
</evidence>
<proteinExistence type="inferred from homology"/>
<evidence type="ECO:0000256" key="12">
    <source>
        <dbReference type="ARBA" id="ARBA00023136"/>
    </source>
</evidence>
<dbReference type="STRING" id="1827387.A4S15_03800"/>
<sequence length="286" mass="31533">MTNLMTRTSPLLAAFLGLSLGMSIHAAIAQDGHGHEQELPPVQKWSFSGPFGTFDRAQLQRGFQIYKEVCSACHGLDLLSYRNLTQTGGPQFPEAQAKAIAAEFKVADKDDKGEPVMRPAELKDRFANPFPNKKLAEDTYGKVPPDLSVMAKARTSPRGFPLFVFDAVTGRNIETGPDYLYGLLVGYADAPAGSEPPQGSYFNKYFPGNNIAMPNMLAADGQVTYQDGTPATIENYARDVTAFLMWAAEPKLEERKRIGFQAIIFLVIFAGLLYFTKKKVWSDLPH</sequence>
<dbReference type="PANTHER" id="PTHR10266:SF3">
    <property type="entry name" value="CYTOCHROME C1, HEME PROTEIN, MITOCHONDRIAL"/>
    <property type="match status" value="1"/>
</dbReference>
<comment type="cofactor">
    <cofactor evidence="13">
        <name>heme c</name>
        <dbReference type="ChEBI" id="CHEBI:61717"/>
    </cofactor>
    <text evidence="13">Binds 1 heme c group covalently per subunit.</text>
</comment>
<keyword evidence="15" id="KW-0732">Signal</keyword>
<feature type="binding site" description="covalent" evidence="13">
    <location>
        <position position="74"/>
    </location>
    <ligand>
        <name>heme c</name>
        <dbReference type="ChEBI" id="CHEBI:61717"/>
    </ligand>
</feature>
<evidence type="ECO:0000259" key="16">
    <source>
        <dbReference type="PROSITE" id="PS51007"/>
    </source>
</evidence>
<keyword evidence="9" id="KW-0249">Electron transport</keyword>
<dbReference type="Proteomes" id="UP000192872">
    <property type="component" value="Unassembled WGS sequence"/>
</dbReference>
<evidence type="ECO:0000256" key="1">
    <source>
        <dbReference type="ARBA" id="ARBA00004370"/>
    </source>
</evidence>
<keyword evidence="11 13" id="KW-0408">Iron</keyword>
<dbReference type="PROSITE" id="PS51007">
    <property type="entry name" value="CYTC"/>
    <property type="match status" value="1"/>
</dbReference>
<dbReference type="PANTHER" id="PTHR10266">
    <property type="entry name" value="CYTOCHROME C1"/>
    <property type="match status" value="1"/>
</dbReference>
<comment type="subcellular location">
    <subcellularLocation>
        <location evidence="1">Membrane</location>
    </subcellularLocation>
</comment>
<feature type="chain" id="PRO_5012642355" description="Cytochrome c1" evidence="15">
    <location>
        <begin position="27"/>
        <end position="286"/>
    </location>
</feature>
<evidence type="ECO:0000256" key="7">
    <source>
        <dbReference type="ARBA" id="ARBA00022692"/>
    </source>
</evidence>
<evidence type="ECO:0000256" key="8">
    <source>
        <dbReference type="ARBA" id="ARBA00022723"/>
    </source>
</evidence>
<evidence type="ECO:0000256" key="9">
    <source>
        <dbReference type="ARBA" id="ARBA00022982"/>
    </source>
</evidence>
<evidence type="ECO:0000256" key="6">
    <source>
        <dbReference type="ARBA" id="ARBA00022660"/>
    </source>
</evidence>
<dbReference type="Gene3D" id="1.10.760.10">
    <property type="entry name" value="Cytochrome c-like domain"/>
    <property type="match status" value="1"/>
</dbReference>
<feature type="binding site" description="covalent" evidence="13">
    <location>
        <position position="213"/>
    </location>
    <ligand>
        <name>heme c</name>
        <dbReference type="ChEBI" id="CHEBI:61717"/>
    </ligand>
</feature>
<evidence type="ECO:0000256" key="2">
    <source>
        <dbReference type="ARBA" id="ARBA00006488"/>
    </source>
</evidence>
<keyword evidence="5 13" id="KW-0349">Heme</keyword>
<keyword evidence="4" id="KW-0813">Transport</keyword>
<evidence type="ECO:0000313" key="18">
    <source>
        <dbReference type="Proteomes" id="UP000192872"/>
    </source>
</evidence>
<feature type="binding site" description="covalent" evidence="13">
    <location>
        <position position="73"/>
    </location>
    <ligand>
        <name>heme c</name>
        <dbReference type="ChEBI" id="CHEBI:61717"/>
    </ligand>
</feature>
<dbReference type="GO" id="GO:0020037">
    <property type="term" value="F:heme binding"/>
    <property type="evidence" value="ECO:0007669"/>
    <property type="project" value="InterPro"/>
</dbReference>
<keyword evidence="7 14" id="KW-0812">Transmembrane</keyword>
<evidence type="ECO:0000256" key="13">
    <source>
        <dbReference type="PIRSR" id="PIRSR602326-1"/>
    </source>
</evidence>
<evidence type="ECO:0000256" key="15">
    <source>
        <dbReference type="SAM" id="SignalP"/>
    </source>
</evidence>
<evidence type="ECO:0000256" key="5">
    <source>
        <dbReference type="ARBA" id="ARBA00022617"/>
    </source>
</evidence>
<comment type="caution">
    <text evidence="17">The sequence shown here is derived from an EMBL/GenBank/DDBJ whole genome shotgun (WGS) entry which is preliminary data.</text>
</comment>
<dbReference type="GO" id="GO:0016020">
    <property type="term" value="C:membrane"/>
    <property type="evidence" value="ECO:0007669"/>
    <property type="project" value="UniProtKB-SubCell"/>
</dbReference>
<dbReference type="EMBL" id="LWDL01000001">
    <property type="protein sequence ID" value="OQW54727.1"/>
    <property type="molecule type" value="Genomic_DNA"/>
</dbReference>
<protein>
    <recommendedName>
        <fullName evidence="3">Cytochrome c1</fullName>
    </recommendedName>
</protein>
<evidence type="ECO:0000256" key="3">
    <source>
        <dbReference type="ARBA" id="ARBA00016165"/>
    </source>
</evidence>
<dbReference type="Gene3D" id="1.20.5.100">
    <property type="entry name" value="Cytochrome c1, transmembrane anchor, C-terminal"/>
    <property type="match status" value="1"/>
</dbReference>
<organism evidence="17 18">
    <name type="scientific">Candidatus Raskinella chloraquaticus</name>
    <dbReference type="NCBI Taxonomy" id="1951219"/>
    <lineage>
        <taxon>Bacteria</taxon>
        <taxon>Pseudomonadati</taxon>
        <taxon>Pseudomonadota</taxon>
        <taxon>Alphaproteobacteria</taxon>
        <taxon>Hyphomicrobiales</taxon>
        <taxon>Phreatobacteraceae</taxon>
        <taxon>Candidatus Raskinella</taxon>
    </lineage>
</organism>
<dbReference type="Pfam" id="PF02167">
    <property type="entry name" value="Cytochrom_C1"/>
    <property type="match status" value="1"/>
</dbReference>
<reference evidence="17 18" key="1">
    <citation type="journal article" date="2017" name="Water Res.">
        <title>Comammox in drinking water systems.</title>
        <authorList>
            <person name="Wang Y."/>
            <person name="Ma L."/>
            <person name="Mao Y."/>
            <person name="Jiang X."/>
            <person name="Xia Y."/>
            <person name="Yu K."/>
            <person name="Li B."/>
            <person name="Zhang T."/>
        </authorList>
    </citation>
    <scope>NUCLEOTIDE SEQUENCE [LARGE SCALE GENOMIC DNA]</scope>
    <source>
        <strain evidence="17">SG_bin8</strain>
    </source>
</reference>
<feature type="transmembrane region" description="Helical" evidence="14">
    <location>
        <begin position="258"/>
        <end position="276"/>
    </location>
</feature>
<keyword evidence="12 14" id="KW-0472">Membrane</keyword>
<dbReference type="GO" id="GO:0046872">
    <property type="term" value="F:metal ion binding"/>
    <property type="evidence" value="ECO:0007669"/>
    <property type="project" value="UniProtKB-KW"/>
</dbReference>
<dbReference type="PRINTS" id="PR00603">
    <property type="entry name" value="CYTOCHROMEC1"/>
</dbReference>
<gene>
    <name evidence="17" type="ORF">A4S15_03800</name>
</gene>
<dbReference type="InterPro" id="IPR021157">
    <property type="entry name" value="Cyt_c1_TM_anchor_C"/>
</dbReference>
<evidence type="ECO:0000256" key="4">
    <source>
        <dbReference type="ARBA" id="ARBA00022448"/>
    </source>
</evidence>
<evidence type="ECO:0000256" key="11">
    <source>
        <dbReference type="ARBA" id="ARBA00023004"/>
    </source>
</evidence>
<evidence type="ECO:0000313" key="17">
    <source>
        <dbReference type="EMBL" id="OQW54727.1"/>
    </source>
</evidence>
<feature type="signal peptide" evidence="15">
    <location>
        <begin position="1"/>
        <end position="26"/>
    </location>
</feature>
<evidence type="ECO:0000256" key="10">
    <source>
        <dbReference type="ARBA" id="ARBA00022989"/>
    </source>
</evidence>
<dbReference type="SUPFAM" id="SSF81496">
    <property type="entry name" value="Cytochrome c1 subunit of cytochrome bc1 complex (Ubiquinol-cytochrome c reductase), transmembrane anchor"/>
    <property type="match status" value="1"/>
</dbReference>
<feature type="binding site" description="covalent" evidence="13">
    <location>
        <position position="70"/>
    </location>
    <ligand>
        <name>heme c</name>
        <dbReference type="ChEBI" id="CHEBI:61717"/>
    </ligand>
</feature>
<dbReference type="RefSeq" id="WP_376801496.1">
    <property type="nucleotide sequence ID" value="NZ_DBNB01000012.1"/>
</dbReference>
<comment type="similarity">
    <text evidence="2">Belongs to the cytochrome c family.</text>
</comment>
<keyword evidence="6" id="KW-0679">Respiratory chain</keyword>
<keyword evidence="10 14" id="KW-1133">Transmembrane helix</keyword>
<feature type="domain" description="Cytochrome c" evidence="16">
    <location>
        <begin position="57"/>
        <end position="184"/>
    </location>
</feature>